<organism evidence="2 3">
    <name type="scientific">Anaerospora hongkongensis</name>
    <dbReference type="NCBI Taxonomy" id="244830"/>
    <lineage>
        <taxon>Bacteria</taxon>
        <taxon>Bacillati</taxon>
        <taxon>Bacillota</taxon>
        <taxon>Negativicutes</taxon>
        <taxon>Selenomonadales</taxon>
        <taxon>Sporomusaceae</taxon>
        <taxon>Anaerospora</taxon>
    </lineage>
</organism>
<evidence type="ECO:0000313" key="3">
    <source>
        <dbReference type="Proteomes" id="UP000295063"/>
    </source>
</evidence>
<feature type="compositionally biased region" description="Basic and acidic residues" evidence="1">
    <location>
        <begin position="87"/>
        <end position="105"/>
    </location>
</feature>
<feature type="region of interest" description="Disordered" evidence="1">
    <location>
        <begin position="1"/>
        <end position="105"/>
    </location>
</feature>
<gene>
    <name evidence="2" type="ORF">EV210_101328</name>
</gene>
<accession>A0A4R1Q2T5</accession>
<feature type="compositionally biased region" description="Basic and acidic residues" evidence="1">
    <location>
        <begin position="53"/>
        <end position="75"/>
    </location>
</feature>
<dbReference type="RefSeq" id="WP_132074542.1">
    <property type="nucleotide sequence ID" value="NZ_DAIMLW010000409.1"/>
</dbReference>
<protein>
    <submittedName>
        <fullName evidence="2">Uncharacterized protein</fullName>
    </submittedName>
</protein>
<keyword evidence="3" id="KW-1185">Reference proteome</keyword>
<evidence type="ECO:0000256" key="1">
    <source>
        <dbReference type="SAM" id="MobiDB-lite"/>
    </source>
</evidence>
<dbReference type="AlphaFoldDB" id="A0A4R1Q2T5"/>
<comment type="caution">
    <text evidence="2">The sequence shown here is derived from an EMBL/GenBank/DDBJ whole genome shotgun (WGS) entry which is preliminary data.</text>
</comment>
<feature type="compositionally biased region" description="Low complexity" evidence="1">
    <location>
        <begin position="29"/>
        <end position="45"/>
    </location>
</feature>
<dbReference type="EMBL" id="SLUI01000001">
    <property type="protein sequence ID" value="TCL40127.1"/>
    <property type="molecule type" value="Genomic_DNA"/>
</dbReference>
<reference evidence="2 3" key="1">
    <citation type="submission" date="2019-03" db="EMBL/GenBank/DDBJ databases">
        <title>Genomic Encyclopedia of Type Strains, Phase IV (KMG-IV): sequencing the most valuable type-strain genomes for metagenomic binning, comparative biology and taxonomic classification.</title>
        <authorList>
            <person name="Goeker M."/>
        </authorList>
    </citation>
    <scope>NUCLEOTIDE SEQUENCE [LARGE SCALE GENOMIC DNA]</scope>
    <source>
        <strain evidence="2 3">DSM 15969</strain>
    </source>
</reference>
<sequence>MNIRSIDLQGMIPRSTEASKVQQQHDHQPIVQQQQASEQLQHLAAIRQQQVQEMEKTEKKKVDRDNKKDPKEQREHAHKRSFTTTSEQKEQIADPVRGKNIDIMT</sequence>
<dbReference type="OrthoDB" id="1683475at2"/>
<dbReference type="Proteomes" id="UP000295063">
    <property type="component" value="Unassembled WGS sequence"/>
</dbReference>
<evidence type="ECO:0000313" key="2">
    <source>
        <dbReference type="EMBL" id="TCL40127.1"/>
    </source>
</evidence>
<name>A0A4R1Q2T5_9FIRM</name>
<proteinExistence type="predicted"/>